<evidence type="ECO:0000313" key="5">
    <source>
        <dbReference type="EMBL" id="AFO51619.1"/>
    </source>
</evidence>
<dbReference type="EMBL" id="CP003731">
    <property type="protein sequence ID" value="AFO51619.1"/>
    <property type="molecule type" value="Genomic_DNA"/>
</dbReference>
<dbReference type="PATRIC" id="fig|1212765.3.peg.40"/>
<comment type="catalytic activity">
    <reaction evidence="3">
        <text>uridine + phosphate = alpha-D-ribose 1-phosphate + uracil</text>
        <dbReference type="Rhea" id="RHEA:24388"/>
        <dbReference type="ChEBI" id="CHEBI:16704"/>
        <dbReference type="ChEBI" id="CHEBI:17568"/>
        <dbReference type="ChEBI" id="CHEBI:43474"/>
        <dbReference type="ChEBI" id="CHEBI:57720"/>
        <dbReference type="EC" id="2.4.2.3"/>
    </reaction>
</comment>
<proteinExistence type="predicted"/>
<dbReference type="GO" id="GO:0005829">
    <property type="term" value="C:cytosol"/>
    <property type="evidence" value="ECO:0007669"/>
    <property type="project" value="TreeGrafter"/>
</dbReference>
<reference evidence="6" key="2">
    <citation type="submission" date="2012-07" db="EMBL/GenBank/DDBJ databases">
        <title>Complete genome sequence of 'Candidatus Mycoplasma haemolamae'.</title>
        <authorList>
            <person name="Guimaraes A.M.S."/>
            <person name="Toth B."/>
            <person name="Santos A.P."/>
            <person name="Nascimento N.C."/>
            <person name="Sojka J.E."/>
            <person name="Messick J.B."/>
        </authorList>
    </citation>
    <scope>NUCLEOTIDE SEQUENCE [LARGE SCALE GENOMIC DNA]</scope>
    <source>
        <strain evidence="6">Purdue</strain>
    </source>
</reference>
<evidence type="ECO:0000313" key="6">
    <source>
        <dbReference type="Proteomes" id="UP000006502"/>
    </source>
</evidence>
<dbReference type="Proteomes" id="UP000006502">
    <property type="component" value="Chromosome"/>
</dbReference>
<dbReference type="STRING" id="1212765.MHLP_00195"/>
<evidence type="ECO:0000256" key="3">
    <source>
        <dbReference type="ARBA" id="ARBA00048447"/>
    </source>
</evidence>
<dbReference type="GO" id="GO:0004850">
    <property type="term" value="F:uridine phosphorylase activity"/>
    <property type="evidence" value="ECO:0007669"/>
    <property type="project" value="UniProtKB-EC"/>
</dbReference>
<protein>
    <recommendedName>
        <fullName evidence="2">Uridine phosphorylase</fullName>
        <ecNumber evidence="1">2.4.2.3</ecNumber>
    </recommendedName>
</protein>
<feature type="domain" description="Nucleoside phosphorylase" evidence="4">
    <location>
        <begin position="15"/>
        <end position="224"/>
    </location>
</feature>
<dbReference type="PANTHER" id="PTHR43691:SF11">
    <property type="entry name" value="FI09636P-RELATED"/>
    <property type="match status" value="1"/>
</dbReference>
<dbReference type="PANTHER" id="PTHR43691">
    <property type="entry name" value="URIDINE PHOSPHORYLASE"/>
    <property type="match status" value="1"/>
</dbReference>
<dbReference type="InterPro" id="IPR000845">
    <property type="entry name" value="Nucleoside_phosphorylase_d"/>
</dbReference>
<dbReference type="Pfam" id="PF01048">
    <property type="entry name" value="PNP_UDP_1"/>
    <property type="match status" value="1"/>
</dbReference>
<evidence type="ECO:0000259" key="4">
    <source>
        <dbReference type="Pfam" id="PF01048"/>
    </source>
</evidence>
<accession>I7CIE2</accession>
<organism evidence="5 6">
    <name type="scientific">Mycoplasma haematolamae (strain Purdue)</name>
    <dbReference type="NCBI Taxonomy" id="1212765"/>
    <lineage>
        <taxon>Bacteria</taxon>
        <taxon>Bacillati</taxon>
        <taxon>Mycoplasmatota</taxon>
        <taxon>Mollicutes</taxon>
        <taxon>Mycoplasmataceae</taxon>
        <taxon>Mycoplasma</taxon>
    </lineage>
</organism>
<dbReference type="EC" id="2.4.2.3" evidence="1"/>
<dbReference type="HOGENOM" id="CLU_068457_2_0_14"/>
<evidence type="ECO:0000256" key="2">
    <source>
        <dbReference type="ARBA" id="ARBA00021980"/>
    </source>
</evidence>
<dbReference type="Gene3D" id="3.40.50.1580">
    <property type="entry name" value="Nucleoside phosphorylase domain"/>
    <property type="match status" value="1"/>
</dbReference>
<sequence>MSTVHNSAPRGSISKLVIVTGDPCRCKRFAEAYLQEPKLLSSVRNVYCYSGKYKGVEVTLMAHGMGMGSMGIYSYELFSPEIYDADIVIRLGSCGGMTSKVNLGDLVLVESIHSNSTYGELLGINPKEDIQVDHSLLNIVKKVSGNLDISVKPVKNFSTDNFYSNYSLGEMARKTGCDTVEMESYALAINAIYHKKKYLTILTVSDVEASPELEKREMTSQEREEGLGKMALLGLETLIEYSKSI</sequence>
<reference evidence="5 6" key="1">
    <citation type="journal article" date="2012" name="J. Bacteriol.">
        <title>Genome Sequence of "Candidatus Mycoplasma haemolamae" Strain Purdue, a Red Blood Cell Pathogen of Alpacas (Vicugna pacos) and Llamas (Lama glama).</title>
        <authorList>
            <person name="Guimaraes A.M."/>
            <person name="Toth B."/>
            <person name="Santos A.P."/>
            <person name="do Nascimento N.C."/>
            <person name="Kritchevsky J.E."/>
            <person name="Messick J.B."/>
        </authorList>
    </citation>
    <scope>NUCLEOTIDE SEQUENCE [LARGE SCALE GENOMIC DNA]</scope>
    <source>
        <strain evidence="5 6">Purdue</strain>
    </source>
</reference>
<gene>
    <name evidence="5" type="ordered locus">MHLP_00195</name>
</gene>
<dbReference type="OrthoDB" id="9782889at2"/>
<dbReference type="InterPro" id="IPR035994">
    <property type="entry name" value="Nucleoside_phosphorylase_sf"/>
</dbReference>
<dbReference type="SUPFAM" id="SSF53167">
    <property type="entry name" value="Purine and uridine phosphorylases"/>
    <property type="match status" value="1"/>
</dbReference>
<keyword evidence="6" id="KW-1185">Reference proteome</keyword>
<dbReference type="GO" id="GO:0009116">
    <property type="term" value="P:nucleoside metabolic process"/>
    <property type="evidence" value="ECO:0007669"/>
    <property type="project" value="InterPro"/>
</dbReference>
<dbReference type="KEGG" id="mhl:MHLP_00195"/>
<evidence type="ECO:0000256" key="1">
    <source>
        <dbReference type="ARBA" id="ARBA00011888"/>
    </source>
</evidence>
<name>I7CIE2_MYCHA</name>
<dbReference type="AlphaFoldDB" id="I7CIE2"/>